<proteinExistence type="predicted"/>
<keyword evidence="1" id="KW-0812">Transmembrane</keyword>
<sequence>MTNTIEDTRAAAAAAEPRYGNWRKPKSFGLFGLSLGATMTAFAWLLTSFVVMMISLPLGWGLLGLGVLVLAPLALRVRGRTLYSLLIANLAFQRGRRRRQHLHLAGPLGVVPGSTHRLPGLLAATNLHEAQDSYGREFGLLEHTGTGQCTAVLRVDSEGSSLVDQDTVDQWVAGWGDWLARLSQVPSLDSVQVTVETAGDSGQRLAAEVDRITSPDSPDLASQVLAEAAADYPAAAAAVHTRVAITWRSQATQGAKPRDLAEMAAEIGARLPALGRDLALTGAGSARPMTVQQLAEATFVAYNPEQADDLDRARGQADISWTSAGPAGVAVEKRDRYLHGGGISVVEAMEEAPRGAVLSSVLSDLLAPHPDFTRKRVVLHYRPHDPGTAATIVERDLRNARSNATQRRTMQARDESDVRAAMQQTDEEASGAGLVSFGLIATATVLDTDQLRTAEATLHNSAAASRLRLRRVYGGQTAAFAIGLGFGIQPEALATLGGLFEGE</sequence>
<dbReference type="NCBIfam" id="NF042935">
    <property type="entry name" value="SCO6880_fam"/>
    <property type="match status" value="1"/>
</dbReference>
<organism evidence="2 3">
    <name type="scientific">Saccharopolyspora griseoalba</name>
    <dbReference type="NCBI Taxonomy" id="1431848"/>
    <lineage>
        <taxon>Bacteria</taxon>
        <taxon>Bacillati</taxon>
        <taxon>Actinomycetota</taxon>
        <taxon>Actinomycetes</taxon>
        <taxon>Pseudonocardiales</taxon>
        <taxon>Pseudonocardiaceae</taxon>
        <taxon>Saccharopolyspora</taxon>
    </lineage>
</organism>
<keyword evidence="3" id="KW-1185">Reference proteome</keyword>
<dbReference type="Proteomes" id="UP001596504">
    <property type="component" value="Unassembled WGS sequence"/>
</dbReference>
<dbReference type="InterPro" id="IPR049978">
    <property type="entry name" value="SCO6880-like"/>
</dbReference>
<comment type="caution">
    <text evidence="2">The sequence shown here is derived from an EMBL/GenBank/DDBJ whole genome shotgun (WGS) entry which is preliminary data.</text>
</comment>
<dbReference type="RefSeq" id="WP_380673245.1">
    <property type="nucleotide sequence ID" value="NZ_JBHTCJ010000022.1"/>
</dbReference>
<evidence type="ECO:0000313" key="2">
    <source>
        <dbReference type="EMBL" id="MFC7344952.1"/>
    </source>
</evidence>
<gene>
    <name evidence="2" type="ORF">ACFQRI_26370</name>
</gene>
<feature type="transmembrane region" description="Helical" evidence="1">
    <location>
        <begin position="28"/>
        <end position="52"/>
    </location>
</feature>
<reference evidence="3" key="1">
    <citation type="journal article" date="2019" name="Int. J. Syst. Evol. Microbiol.">
        <title>The Global Catalogue of Microorganisms (GCM) 10K type strain sequencing project: providing services to taxonomists for standard genome sequencing and annotation.</title>
        <authorList>
            <consortium name="The Broad Institute Genomics Platform"/>
            <consortium name="The Broad Institute Genome Sequencing Center for Infectious Disease"/>
            <person name="Wu L."/>
            <person name="Ma J."/>
        </authorList>
    </citation>
    <scope>NUCLEOTIDE SEQUENCE [LARGE SCALE GENOMIC DNA]</scope>
    <source>
        <strain evidence="3">WLHS5</strain>
    </source>
</reference>
<keyword evidence="1" id="KW-0472">Membrane</keyword>
<protein>
    <submittedName>
        <fullName evidence="2">SCO6880 family protein</fullName>
    </submittedName>
</protein>
<dbReference type="EMBL" id="JBHTCJ010000022">
    <property type="protein sequence ID" value="MFC7344952.1"/>
    <property type="molecule type" value="Genomic_DNA"/>
</dbReference>
<name>A0ABW2LRT4_9PSEU</name>
<feature type="transmembrane region" description="Helical" evidence="1">
    <location>
        <begin position="58"/>
        <end position="75"/>
    </location>
</feature>
<accession>A0ABW2LRT4</accession>
<evidence type="ECO:0000256" key="1">
    <source>
        <dbReference type="SAM" id="Phobius"/>
    </source>
</evidence>
<keyword evidence="1" id="KW-1133">Transmembrane helix</keyword>
<evidence type="ECO:0000313" key="3">
    <source>
        <dbReference type="Proteomes" id="UP001596504"/>
    </source>
</evidence>